<evidence type="ECO:0000313" key="3">
    <source>
        <dbReference type="EMBL" id="EOD69721.1"/>
    </source>
</evidence>
<proteinExistence type="predicted"/>
<organism evidence="3 4">
    <name type="scientific">Amycolatopsis vancoresmycina DSM 44592</name>
    <dbReference type="NCBI Taxonomy" id="1292037"/>
    <lineage>
        <taxon>Bacteria</taxon>
        <taxon>Bacillati</taxon>
        <taxon>Actinomycetota</taxon>
        <taxon>Actinomycetes</taxon>
        <taxon>Pseudonocardiales</taxon>
        <taxon>Pseudonocardiaceae</taxon>
        <taxon>Amycolatopsis</taxon>
    </lineage>
</organism>
<evidence type="ECO:0000313" key="4">
    <source>
        <dbReference type="Proteomes" id="UP000014139"/>
    </source>
</evidence>
<comment type="caution">
    <text evidence="3">The sequence shown here is derived from an EMBL/GenBank/DDBJ whole genome shotgun (WGS) entry which is preliminary data.</text>
</comment>
<evidence type="ECO:0000256" key="1">
    <source>
        <dbReference type="SAM" id="MobiDB-lite"/>
    </source>
</evidence>
<keyword evidence="2" id="KW-0472">Membrane</keyword>
<dbReference type="AlphaFoldDB" id="R1IB14"/>
<feature type="region of interest" description="Disordered" evidence="1">
    <location>
        <begin position="237"/>
        <end position="315"/>
    </location>
</feature>
<keyword evidence="4" id="KW-1185">Reference proteome</keyword>
<feature type="transmembrane region" description="Helical" evidence="2">
    <location>
        <begin position="323"/>
        <end position="344"/>
    </location>
</feature>
<dbReference type="RefSeq" id="WP_003060409.1">
    <property type="nucleotide sequence ID" value="NZ_AOUO01000048.1"/>
</dbReference>
<gene>
    <name evidence="3" type="ORF">H480_04732</name>
</gene>
<keyword evidence="2" id="KW-0812">Transmembrane</keyword>
<feature type="compositionally biased region" description="Low complexity" evidence="1">
    <location>
        <begin position="242"/>
        <end position="302"/>
    </location>
</feature>
<keyword evidence="2" id="KW-1133">Transmembrane helix</keyword>
<dbReference type="eggNOG" id="ENOG5032TTP">
    <property type="taxonomic scope" value="Bacteria"/>
</dbReference>
<sequence length="350" mass="35133">MPSLRLTHVLTGLAVAAGAVTLALAVPVPRSSAPATATLVRLTTSPVEALGLDAYTGRYGVAESAALGDVDNGDFGDPDGMLDRIGIATKETRTSADPAKNWAQAQLTALELKVKGKPFLRVASLDSYAECVPPPVGPWALAYNRTNSGVISVLGHVLHAGRNEVSVTGAELGAPEVGRSTLVVVVTPFQDPAAQSRQDYARAGLDIDVTASLKDGDGKAVYDGPLTSLHLGEVEAHCGARPPTSSTVPTPSTSPSPTSTTGSPTPTTTGSPTSTTTGSSSAATTTTPVTSSPASSVSVTPVGTPPGGTGPHDGLAGTGVAALPAQAATLLALVAAGLTLLALARRRDRR</sequence>
<dbReference type="Proteomes" id="UP000014139">
    <property type="component" value="Unassembled WGS sequence"/>
</dbReference>
<dbReference type="OrthoDB" id="4333679at2"/>
<accession>R1IB14</accession>
<evidence type="ECO:0000256" key="2">
    <source>
        <dbReference type="SAM" id="Phobius"/>
    </source>
</evidence>
<name>R1IB14_9PSEU</name>
<protein>
    <submittedName>
        <fullName evidence="3">Putative secreted protein</fullName>
    </submittedName>
</protein>
<dbReference type="EMBL" id="AOUO01000048">
    <property type="protein sequence ID" value="EOD69721.1"/>
    <property type="molecule type" value="Genomic_DNA"/>
</dbReference>
<dbReference type="PATRIC" id="fig|1292037.4.peg.924"/>
<reference evidence="3 4" key="1">
    <citation type="submission" date="2013-02" db="EMBL/GenBank/DDBJ databases">
        <title>Draft genome sequence of Amycolatopsis vancoresmycina strain DSM 44592T.</title>
        <authorList>
            <person name="Kumar S."/>
            <person name="Kaur N."/>
            <person name="Kaur C."/>
            <person name="Raghava G.P.S."/>
            <person name="Mayilraj S."/>
        </authorList>
    </citation>
    <scope>NUCLEOTIDE SEQUENCE [LARGE SCALE GENOMIC DNA]</scope>
    <source>
        <strain evidence="3 4">DSM 44592</strain>
    </source>
</reference>